<dbReference type="Pfam" id="PF00394">
    <property type="entry name" value="Cu-oxidase"/>
    <property type="match status" value="1"/>
</dbReference>
<dbReference type="InterPro" id="IPR008972">
    <property type="entry name" value="Cupredoxin"/>
</dbReference>
<protein>
    <submittedName>
        <fullName evidence="10">Copper-resistance protein, CopA family</fullName>
    </submittedName>
</protein>
<evidence type="ECO:0000259" key="9">
    <source>
        <dbReference type="Pfam" id="PF19335"/>
    </source>
</evidence>
<dbReference type="RefSeq" id="WP_084286891.1">
    <property type="nucleotide sequence ID" value="NZ_FWYB01000001.1"/>
</dbReference>
<organism evidence="10 11">
    <name type="scientific">Pedobacter nyackensis</name>
    <dbReference type="NCBI Taxonomy" id="475255"/>
    <lineage>
        <taxon>Bacteria</taxon>
        <taxon>Pseudomonadati</taxon>
        <taxon>Bacteroidota</taxon>
        <taxon>Sphingobacteriia</taxon>
        <taxon>Sphingobacteriales</taxon>
        <taxon>Sphingobacteriaceae</taxon>
        <taxon>Pedobacter</taxon>
    </lineage>
</organism>
<reference evidence="10 11" key="1">
    <citation type="submission" date="2017-04" db="EMBL/GenBank/DDBJ databases">
        <authorList>
            <person name="Afonso C.L."/>
            <person name="Miller P.J."/>
            <person name="Scott M.A."/>
            <person name="Spackman E."/>
            <person name="Goraichik I."/>
            <person name="Dimitrov K.M."/>
            <person name="Suarez D.L."/>
            <person name="Swayne D.E."/>
        </authorList>
    </citation>
    <scope>NUCLEOTIDE SEQUENCE [LARGE SCALE GENOMIC DNA]</scope>
    <source>
        <strain evidence="10 11">DSM 19625</strain>
    </source>
</reference>
<dbReference type="InterPro" id="IPR034284">
    <property type="entry name" value="CuRO_1_CopA"/>
</dbReference>
<dbReference type="PANTHER" id="PTHR11709">
    <property type="entry name" value="MULTI-COPPER OXIDASE"/>
    <property type="match status" value="1"/>
</dbReference>
<dbReference type="CDD" id="cd13874">
    <property type="entry name" value="CuRO_2_CopA"/>
    <property type="match status" value="1"/>
</dbReference>
<dbReference type="Gene3D" id="2.60.40.420">
    <property type="entry name" value="Cupredoxins - blue copper proteins"/>
    <property type="match status" value="3"/>
</dbReference>
<dbReference type="PANTHER" id="PTHR11709:SF394">
    <property type="entry name" value="FI03373P-RELATED"/>
    <property type="match status" value="1"/>
</dbReference>
<keyword evidence="1" id="KW-0479">Metal-binding</keyword>
<gene>
    <name evidence="10" type="ORF">SAMN04488101_101306</name>
</gene>
<dbReference type="PROSITE" id="PS00079">
    <property type="entry name" value="MULTICOPPER_OXIDASE1"/>
    <property type="match status" value="1"/>
</dbReference>
<evidence type="ECO:0000256" key="3">
    <source>
        <dbReference type="ARBA" id="ARBA00023008"/>
    </source>
</evidence>
<evidence type="ECO:0000313" key="10">
    <source>
        <dbReference type="EMBL" id="SMC56924.1"/>
    </source>
</evidence>
<evidence type="ECO:0000256" key="4">
    <source>
        <dbReference type="SAM" id="MobiDB-lite"/>
    </source>
</evidence>
<feature type="domain" description="Plastocyanin-like" evidence="7">
    <location>
        <begin position="517"/>
        <end position="626"/>
    </location>
</feature>
<dbReference type="OrthoDB" id="9757546at2"/>
<keyword evidence="11" id="KW-1185">Reference proteome</keyword>
<dbReference type="InterPro" id="IPR034282">
    <property type="entry name" value="CuRO_2_CopA"/>
</dbReference>
<evidence type="ECO:0000256" key="1">
    <source>
        <dbReference type="ARBA" id="ARBA00022723"/>
    </source>
</evidence>
<dbReference type="InterPro" id="IPR001117">
    <property type="entry name" value="Cu-oxidase_2nd"/>
</dbReference>
<dbReference type="AlphaFoldDB" id="A0A1W2A8F0"/>
<keyword evidence="2" id="KW-0560">Oxidoreductase</keyword>
<dbReference type="Pfam" id="PF07732">
    <property type="entry name" value="Cu-oxidase_3"/>
    <property type="match status" value="1"/>
</dbReference>
<dbReference type="CDD" id="cd13896">
    <property type="entry name" value="CuRO_3_CopA"/>
    <property type="match status" value="1"/>
</dbReference>
<dbReference type="GO" id="GO:0016491">
    <property type="term" value="F:oxidoreductase activity"/>
    <property type="evidence" value="ECO:0007669"/>
    <property type="project" value="UniProtKB-KW"/>
</dbReference>
<dbReference type="InterPro" id="IPR045800">
    <property type="entry name" value="HMBD"/>
</dbReference>
<evidence type="ECO:0000259" key="6">
    <source>
        <dbReference type="Pfam" id="PF00394"/>
    </source>
</evidence>
<sequence>MKKILIIFLIFCFGQLSFAQHEGHAPSQQKQQPVIYTCPMHPEVQQSKPGTCPKCGMALVRKNKADQSKTPVENPEVQNERIQKAGHKIESSGLKANPKTVRYDLYVKDTTVNYSGKTKKAIAINGSIPAPTLTFTEGDTAEVHVHNMMHMETSIHWHGVFLPNKMDGVPYLTQMPIKPHSTYIYKFPVIQNGTYWYHSHTKLQEQSGMYGALIFNKVNEPKIPAIPVVLSDWTDMNPHEVERFLHTANDWFAILKGTTQSYAEAIGKGYFNVKVKNEWKRMNAMDVSDVYYERFLSNGKPTIAYPKYKAGDKVKLRVVNGGASTYFWLTWSGGKITVVGNDGNDLEPVEVDRLIIATAETYDVIVTIPKDMQYEFLATAEDRTKSTSLWLGSGMKMPAKPLGKLKYFEGMKMMNGMMKMNGDMEPMGMEMSNQQMDMNNVMYPEITGTDYGRSKAKSGKNKSMDMKGHEGHDMSAMDTKSMPGMDTGADDADIVTLNYGMLRATEKTTLRKGPEKLLHFELTGNMDRYVWALDNKTVSESDKILIKKGENVKIILFNNSMMRHPMHLHGHDFRVLNGQGEYAPLKNTLDIMPMETDTLEFAATESGDWFFHCHILYHMMSGMGRILSYENSPPNPEIPNPKLAQRKLFSDDRMFHPMLTLGLESNGSDGEFMLGNTRYRFSTEWRIGLKRHHGNESETYFGRYIGKMQWLFPFIGFDYHYNPVRDESEENMFGQLSNQKNRKTFVAGLQYTLPMLVVAEARVDSKGKLRFQLKREDVPITSRLRLNFSANTDKEYMAGFRYIAAKYISLSTHYDSDMGYGGGITLTY</sequence>
<dbReference type="PROSITE" id="PS00080">
    <property type="entry name" value="MULTICOPPER_OXIDASE2"/>
    <property type="match status" value="1"/>
</dbReference>
<dbReference type="InterPro" id="IPR011707">
    <property type="entry name" value="Cu-oxidase-like_N"/>
</dbReference>
<dbReference type="InterPro" id="IPR034279">
    <property type="entry name" value="CuRO_3_CopA"/>
</dbReference>
<feature type="chain" id="PRO_5012732306" evidence="5">
    <location>
        <begin position="20"/>
        <end position="828"/>
    </location>
</feature>
<evidence type="ECO:0000256" key="2">
    <source>
        <dbReference type="ARBA" id="ARBA00023002"/>
    </source>
</evidence>
<evidence type="ECO:0000259" key="7">
    <source>
        <dbReference type="Pfam" id="PF07731"/>
    </source>
</evidence>
<keyword evidence="5" id="KW-0732">Signal</keyword>
<evidence type="ECO:0000313" key="11">
    <source>
        <dbReference type="Proteomes" id="UP000192678"/>
    </source>
</evidence>
<dbReference type="InterPro" id="IPR033138">
    <property type="entry name" value="Cu_oxidase_CS"/>
</dbReference>
<evidence type="ECO:0000256" key="5">
    <source>
        <dbReference type="SAM" id="SignalP"/>
    </source>
</evidence>
<dbReference type="InterPro" id="IPR011706">
    <property type="entry name" value="Cu-oxidase_C"/>
</dbReference>
<feature type="region of interest" description="Disordered" evidence="4">
    <location>
        <begin position="451"/>
        <end position="470"/>
    </location>
</feature>
<keyword evidence="3" id="KW-0186">Copper</keyword>
<name>A0A1W2A8F0_9SPHI</name>
<feature type="domain" description="Plastocyanin-like" evidence="8">
    <location>
        <begin position="107"/>
        <end position="217"/>
    </location>
</feature>
<feature type="domain" description="Plastocyanin-like" evidence="6">
    <location>
        <begin position="227"/>
        <end position="379"/>
    </location>
</feature>
<dbReference type="InterPro" id="IPR002355">
    <property type="entry name" value="Cu_oxidase_Cu_BS"/>
</dbReference>
<proteinExistence type="predicted"/>
<dbReference type="EMBL" id="FWYB01000001">
    <property type="protein sequence ID" value="SMC56924.1"/>
    <property type="molecule type" value="Genomic_DNA"/>
</dbReference>
<accession>A0A1W2A8F0</accession>
<feature type="signal peptide" evidence="5">
    <location>
        <begin position="1"/>
        <end position="19"/>
    </location>
</feature>
<dbReference type="Pfam" id="PF07731">
    <property type="entry name" value="Cu-oxidase_2"/>
    <property type="match status" value="1"/>
</dbReference>
<feature type="domain" description="Heavy metal binding" evidence="9">
    <location>
        <begin position="36"/>
        <end position="60"/>
    </location>
</feature>
<dbReference type="GO" id="GO:0005507">
    <property type="term" value="F:copper ion binding"/>
    <property type="evidence" value="ECO:0007669"/>
    <property type="project" value="InterPro"/>
</dbReference>
<dbReference type="STRING" id="475255.SAMN04488101_101306"/>
<dbReference type="CDD" id="cd13848">
    <property type="entry name" value="CuRO_1_CopA"/>
    <property type="match status" value="1"/>
</dbReference>
<dbReference type="SUPFAM" id="SSF49503">
    <property type="entry name" value="Cupredoxins"/>
    <property type="match status" value="3"/>
</dbReference>
<dbReference type="Pfam" id="PF19335">
    <property type="entry name" value="HMBD"/>
    <property type="match status" value="1"/>
</dbReference>
<dbReference type="InterPro" id="IPR045087">
    <property type="entry name" value="Cu-oxidase_fam"/>
</dbReference>
<dbReference type="Proteomes" id="UP000192678">
    <property type="component" value="Unassembled WGS sequence"/>
</dbReference>
<evidence type="ECO:0000259" key="8">
    <source>
        <dbReference type="Pfam" id="PF07732"/>
    </source>
</evidence>